<dbReference type="AlphaFoldDB" id="A0A6N3SZH6"/>
<dbReference type="Gene3D" id="3.90.550.60">
    <property type="match status" value="1"/>
</dbReference>
<dbReference type="Pfam" id="PF00535">
    <property type="entry name" value="Glycos_transf_2"/>
    <property type="match status" value="1"/>
</dbReference>
<reference evidence="3 5" key="1">
    <citation type="submission" date="2012-11" db="EMBL/GenBank/DDBJ databases">
        <title>Whole genome sequence of Acetobacter indonesiensis 5H-1.</title>
        <authorList>
            <person name="Azuma Y."/>
            <person name="Higashiura N."/>
            <person name="Hirakawa H."/>
            <person name="Matsushita K."/>
        </authorList>
    </citation>
    <scope>NUCLEOTIDE SEQUENCE [LARGE SCALE GENOMIC DNA]</scope>
    <source>
        <strain evidence="3 5">5H-1</strain>
    </source>
</reference>
<evidence type="ECO:0000259" key="2">
    <source>
        <dbReference type="Pfam" id="PF17994"/>
    </source>
</evidence>
<dbReference type="Pfam" id="PF17994">
    <property type="entry name" value="Glft2_N"/>
    <property type="match status" value="1"/>
</dbReference>
<comment type="caution">
    <text evidence="4">The sequence shown here is derived from an EMBL/GenBank/DDBJ whole genome shotgun (WGS) entry which is preliminary data.</text>
</comment>
<evidence type="ECO:0000313" key="4">
    <source>
        <dbReference type="EMBL" id="GEN02292.1"/>
    </source>
</evidence>
<dbReference type="EMBL" id="BAMW01000015">
    <property type="protein sequence ID" value="GAN62723.1"/>
    <property type="molecule type" value="Genomic_DNA"/>
</dbReference>
<dbReference type="GO" id="GO:0016740">
    <property type="term" value="F:transferase activity"/>
    <property type="evidence" value="ECO:0007669"/>
    <property type="project" value="UniProtKB-KW"/>
</dbReference>
<feature type="domain" description="Galactofuranosyltransferase GlfT2 N-terminal" evidence="2">
    <location>
        <begin position="32"/>
        <end position="107"/>
    </location>
</feature>
<keyword evidence="4" id="KW-0808">Transferase</keyword>
<evidence type="ECO:0000313" key="3">
    <source>
        <dbReference type="EMBL" id="GAN62723.1"/>
    </source>
</evidence>
<organism evidence="4 6">
    <name type="scientific">Acetobacter indonesiensis</name>
    <dbReference type="NCBI Taxonomy" id="104101"/>
    <lineage>
        <taxon>Bacteria</taxon>
        <taxon>Pseudomonadati</taxon>
        <taxon>Pseudomonadota</taxon>
        <taxon>Alphaproteobacteria</taxon>
        <taxon>Acetobacterales</taxon>
        <taxon>Acetobacteraceae</taxon>
        <taxon>Acetobacter</taxon>
    </lineage>
</organism>
<name>A0A6N3SZH6_9PROT</name>
<evidence type="ECO:0000313" key="5">
    <source>
        <dbReference type="Proteomes" id="UP000032673"/>
    </source>
</evidence>
<accession>A0A6N3SZH6</accession>
<keyword evidence="5" id="KW-1185">Reference proteome</keyword>
<dbReference type="Proteomes" id="UP000032673">
    <property type="component" value="Unassembled WGS sequence"/>
</dbReference>
<feature type="domain" description="Glycosyltransferase 2-like" evidence="1">
    <location>
        <begin position="153"/>
        <end position="253"/>
    </location>
</feature>
<protein>
    <submittedName>
        <fullName evidence="4">Glycosyl transferase</fullName>
    </submittedName>
</protein>
<gene>
    <name evidence="3" type="ORF">Abin_015_009</name>
    <name evidence="4" type="ORF">AIN02nite_03170</name>
</gene>
<dbReference type="InterPro" id="IPR040492">
    <property type="entry name" value="GlfT2_N"/>
</dbReference>
<sequence>MLTVLHSIILPEAEIEQCADLYSRGAILQPLEDANGFSVPDGGSVSFDTFYNGFSVEKWQSLGTIENLFLHMQASGQFTLRIMHHGADGAVTCLQSVTVNCVDFESTTIPVAAWSALKEGMLFLRIEGREKTAVKTMRLVTETAPVMRPRLGVVITHFNRQDYVVRSIARVRKKLLNNAYYKKAIDFIIVDNSNNLNADELEGASVIPNRNYGGSGGFARGLLYLKDQNSYTHCLFMDDDISCEVESIKRAYTVLSYSTDPKIGLAGVLLDAAKPWHVQEKGAEFSGGVFRPLHQNADARTVQNLLGLEKTAGHPVYGGWWFFAFRLDAVDYYPFPFFVRGDDALFGLINKFTIFTMNGIACFSEHFLSKETALTRYLGFRASLAAYLMEGRGSVVPALKRVGASFLWCAFSYRYESARAVALAVRDVGKGVSFWGRDLAYPPSLKEIERENSHDELPSYFAEHAFSTDAAPETGLRKIIRAITLNGHLIPSVIMKKNPLYTSEYARGLLSKVFMTRRVVYQKYETNKVFSRDVNRKTFFTNLFEFGRYGVSFTLRYRTLAKDYQQNGRKLCTEAFWRKVYSSSEDKNC</sequence>
<dbReference type="InterPro" id="IPR001173">
    <property type="entry name" value="Glyco_trans_2-like"/>
</dbReference>
<dbReference type="SUPFAM" id="SSF53448">
    <property type="entry name" value="Nucleotide-diphospho-sugar transferases"/>
    <property type="match status" value="1"/>
</dbReference>
<reference evidence="4 6" key="2">
    <citation type="submission" date="2019-07" db="EMBL/GenBank/DDBJ databases">
        <title>Whole genome shotgun sequence of Acetobacter indonesiensis NBRC 16471.</title>
        <authorList>
            <person name="Hosoyama A."/>
            <person name="Uohara A."/>
            <person name="Ohji S."/>
            <person name="Ichikawa N."/>
        </authorList>
    </citation>
    <scope>NUCLEOTIDE SEQUENCE [LARGE SCALE GENOMIC DNA]</scope>
    <source>
        <strain evidence="4 6">NBRC 16471</strain>
    </source>
</reference>
<evidence type="ECO:0000259" key="1">
    <source>
        <dbReference type="Pfam" id="PF00535"/>
    </source>
</evidence>
<dbReference type="RefSeq" id="WP_048845266.1">
    <property type="nucleotide sequence ID" value="NZ_BAMW01000015.1"/>
</dbReference>
<evidence type="ECO:0000313" key="6">
    <source>
        <dbReference type="Proteomes" id="UP000321104"/>
    </source>
</evidence>
<dbReference type="InterPro" id="IPR029044">
    <property type="entry name" value="Nucleotide-diphossugar_trans"/>
</dbReference>
<dbReference type="EMBL" id="BJXQ01000002">
    <property type="protein sequence ID" value="GEN02292.1"/>
    <property type="molecule type" value="Genomic_DNA"/>
</dbReference>
<dbReference type="Proteomes" id="UP000321104">
    <property type="component" value="Unassembled WGS sequence"/>
</dbReference>
<proteinExistence type="predicted"/>